<keyword evidence="7 10" id="KW-0560">Oxidoreductase</keyword>
<comment type="similarity">
    <text evidence="10">Belongs to the peroxidase family. Classical plant (class III) peroxidase subfamily.</text>
</comment>
<keyword evidence="5 10" id="KW-0349">Heme</keyword>
<comment type="cofactor">
    <cofactor evidence="10">
        <name>Ca(2+)</name>
        <dbReference type="ChEBI" id="CHEBI:29108"/>
    </cofactor>
    <text evidence="10">Binds 2 calcium ions per subunit.</text>
</comment>
<evidence type="ECO:0000256" key="2">
    <source>
        <dbReference type="ARBA" id="ARBA00006873"/>
    </source>
</evidence>
<dbReference type="Pfam" id="PF00141">
    <property type="entry name" value="peroxidase"/>
    <property type="match status" value="1"/>
</dbReference>
<keyword evidence="13" id="KW-1185">Reference proteome</keyword>
<dbReference type="Gene3D" id="1.10.520.10">
    <property type="match status" value="1"/>
</dbReference>
<dbReference type="InterPro" id="IPR002016">
    <property type="entry name" value="Haem_peroxidase"/>
</dbReference>
<evidence type="ECO:0000256" key="7">
    <source>
        <dbReference type="ARBA" id="ARBA00023002"/>
    </source>
</evidence>
<evidence type="ECO:0000259" key="11">
    <source>
        <dbReference type="PROSITE" id="PS50873"/>
    </source>
</evidence>
<keyword evidence="6 10" id="KW-0479">Metal-binding</keyword>
<evidence type="ECO:0000256" key="3">
    <source>
        <dbReference type="ARBA" id="ARBA00012313"/>
    </source>
</evidence>
<evidence type="ECO:0000256" key="9">
    <source>
        <dbReference type="ARBA" id="ARBA00023157"/>
    </source>
</evidence>
<evidence type="ECO:0000313" key="13">
    <source>
        <dbReference type="Proteomes" id="UP000827721"/>
    </source>
</evidence>
<reference evidence="12 13" key="1">
    <citation type="submission" date="2021-02" db="EMBL/GenBank/DDBJ databases">
        <title>Plant Genome Project.</title>
        <authorList>
            <person name="Zhang R.-G."/>
        </authorList>
    </citation>
    <scope>NUCLEOTIDE SEQUENCE [LARGE SCALE GENOMIC DNA]</scope>
    <source>
        <tissue evidence="12">Leaves</tissue>
    </source>
</reference>
<dbReference type="InterPro" id="IPR010255">
    <property type="entry name" value="Haem_peroxidase_sf"/>
</dbReference>
<dbReference type="CDD" id="cd00693">
    <property type="entry name" value="secretory_peroxidase"/>
    <property type="match status" value="1"/>
</dbReference>
<comment type="caution">
    <text evidence="12">The sequence shown here is derived from an EMBL/GenBank/DDBJ whole genome shotgun (WGS) entry which is preliminary data.</text>
</comment>
<keyword evidence="10" id="KW-0732">Signal</keyword>
<dbReference type="PROSITE" id="PS00435">
    <property type="entry name" value="PEROXIDASE_1"/>
    <property type="match status" value="1"/>
</dbReference>
<keyword evidence="9" id="KW-1015">Disulfide bond</keyword>
<evidence type="ECO:0000256" key="1">
    <source>
        <dbReference type="ARBA" id="ARBA00000189"/>
    </source>
</evidence>
<comment type="cofactor">
    <cofactor evidence="10">
        <name>heme b</name>
        <dbReference type="ChEBI" id="CHEBI:60344"/>
    </cofactor>
    <text evidence="10">Binds 1 heme b (iron(II)-protoporphyrin IX) group per subunit.</text>
</comment>
<comment type="similarity">
    <text evidence="2">Belongs to the peroxidase family. Ascorbate peroxidase subfamily.</text>
</comment>
<dbReference type="SUPFAM" id="SSF48113">
    <property type="entry name" value="Heme-dependent peroxidases"/>
    <property type="match status" value="1"/>
</dbReference>
<keyword evidence="10" id="KW-0106">Calcium</keyword>
<organism evidence="12 13">
    <name type="scientific">Xanthoceras sorbifolium</name>
    <dbReference type="NCBI Taxonomy" id="99658"/>
    <lineage>
        <taxon>Eukaryota</taxon>
        <taxon>Viridiplantae</taxon>
        <taxon>Streptophyta</taxon>
        <taxon>Embryophyta</taxon>
        <taxon>Tracheophyta</taxon>
        <taxon>Spermatophyta</taxon>
        <taxon>Magnoliopsida</taxon>
        <taxon>eudicotyledons</taxon>
        <taxon>Gunneridae</taxon>
        <taxon>Pentapetalae</taxon>
        <taxon>rosids</taxon>
        <taxon>malvids</taxon>
        <taxon>Sapindales</taxon>
        <taxon>Sapindaceae</taxon>
        <taxon>Xanthoceroideae</taxon>
        <taxon>Xanthoceras</taxon>
    </lineage>
</organism>
<evidence type="ECO:0000256" key="10">
    <source>
        <dbReference type="RuleBase" id="RU362060"/>
    </source>
</evidence>
<dbReference type="InterPro" id="IPR019793">
    <property type="entry name" value="Peroxidases_heam-ligand_BS"/>
</dbReference>
<dbReference type="Proteomes" id="UP000827721">
    <property type="component" value="Unassembled WGS sequence"/>
</dbReference>
<dbReference type="Gene3D" id="1.10.420.10">
    <property type="entry name" value="Peroxidase, domain 2"/>
    <property type="match status" value="1"/>
</dbReference>
<evidence type="ECO:0000256" key="5">
    <source>
        <dbReference type="ARBA" id="ARBA00022617"/>
    </source>
</evidence>
<keyword evidence="10" id="KW-0964">Secreted</keyword>
<sequence length="351" mass="38262">MAFVAALFLSSLLTLSVSSPGHALSLNYYDKTCPDAEMIVANTVKTATSRDKTIKLLFDLTEKSQVWMSAFVDIHLNFDVCFGHPNGEHPDVNSGDSLLELVFIFPQGCDASVLLDSKGNNKAEKDGPPNGSLHAFYVIDSAKKQVEAICPGVVSCADILAFAARDAIVLSGGPTWDVPKGRKDGRTSKASETANLPSPLFNISQLQQSFSLRGLSMDDLAALLGAHTLGFAHCSSFESRINTNNVDPTINPTFAQSLRNICPIKNRAKNAGTTMDPSSTTFDNTHYKLILQQKGLFYSDQALLTHPKTKRLVYRFATSRKAFREAFVKSMIKMSSITGGQEVRKDCRVVN</sequence>
<keyword evidence="4 10" id="KW-0575">Peroxidase</keyword>
<dbReference type="InterPro" id="IPR033905">
    <property type="entry name" value="Secretory_peroxidase"/>
</dbReference>
<feature type="domain" description="Plant heme peroxidase family profile" evidence="11">
    <location>
        <begin position="105"/>
        <end position="351"/>
    </location>
</feature>
<evidence type="ECO:0000256" key="8">
    <source>
        <dbReference type="ARBA" id="ARBA00023004"/>
    </source>
</evidence>
<protein>
    <recommendedName>
        <fullName evidence="3 10">Peroxidase</fullName>
        <ecNumber evidence="3 10">1.11.1.7</ecNumber>
    </recommendedName>
</protein>
<dbReference type="PANTHER" id="PTHR31235">
    <property type="entry name" value="PEROXIDASE 25-RELATED"/>
    <property type="match status" value="1"/>
</dbReference>
<name>A0ABQ8HPL6_9ROSI</name>
<evidence type="ECO:0000256" key="6">
    <source>
        <dbReference type="ARBA" id="ARBA00022723"/>
    </source>
</evidence>
<proteinExistence type="inferred from homology"/>
<keyword evidence="8 10" id="KW-0408">Iron</keyword>
<accession>A0ABQ8HPL6</accession>
<keyword evidence="10" id="KW-0376">Hydrogen peroxide</keyword>
<comment type="subcellular location">
    <subcellularLocation>
        <location evidence="10">Secreted</location>
    </subcellularLocation>
</comment>
<evidence type="ECO:0000256" key="4">
    <source>
        <dbReference type="ARBA" id="ARBA00022559"/>
    </source>
</evidence>
<dbReference type="EMBL" id="JAFEMO010000008">
    <property type="protein sequence ID" value="KAH7566228.1"/>
    <property type="molecule type" value="Genomic_DNA"/>
</dbReference>
<dbReference type="EC" id="1.11.1.7" evidence="3 10"/>
<gene>
    <name evidence="12" type="ORF">JRO89_XS08G0121400</name>
</gene>
<feature type="chain" id="PRO_5044954010" description="Peroxidase" evidence="10">
    <location>
        <begin position="24"/>
        <end position="351"/>
    </location>
</feature>
<dbReference type="PROSITE" id="PS50873">
    <property type="entry name" value="PEROXIDASE_4"/>
    <property type="match status" value="1"/>
</dbReference>
<dbReference type="PRINTS" id="PR00458">
    <property type="entry name" value="PEROXIDASE"/>
</dbReference>
<dbReference type="InterPro" id="IPR000823">
    <property type="entry name" value="Peroxidase_pln"/>
</dbReference>
<dbReference type="PRINTS" id="PR00461">
    <property type="entry name" value="PLPEROXIDASE"/>
</dbReference>
<evidence type="ECO:0000313" key="12">
    <source>
        <dbReference type="EMBL" id="KAH7566228.1"/>
    </source>
</evidence>
<comment type="catalytic activity">
    <reaction evidence="1 10">
        <text>2 a phenolic donor + H2O2 = 2 a phenolic radical donor + 2 H2O</text>
        <dbReference type="Rhea" id="RHEA:56136"/>
        <dbReference type="ChEBI" id="CHEBI:15377"/>
        <dbReference type="ChEBI" id="CHEBI:16240"/>
        <dbReference type="ChEBI" id="CHEBI:139520"/>
        <dbReference type="ChEBI" id="CHEBI:139521"/>
        <dbReference type="EC" id="1.11.1.7"/>
    </reaction>
</comment>
<comment type="function">
    <text evidence="10">Removal of H(2)O(2), oxidation of toxic reductants, biosynthesis and degradation of lignin, suberization, auxin catabolism, response to environmental stresses such as wounding, pathogen attack and oxidative stress.</text>
</comment>
<feature type="signal peptide" evidence="10">
    <location>
        <begin position="1"/>
        <end position="23"/>
    </location>
</feature>